<protein>
    <submittedName>
        <fullName evidence="2">Uncharacterized protein</fullName>
    </submittedName>
</protein>
<comment type="caution">
    <text evidence="2">The sequence shown here is derived from an EMBL/GenBank/DDBJ whole genome shotgun (WGS) entry which is preliminary data.</text>
</comment>
<organism evidence="2 3">
    <name type="scientific">Cyanobacterium aponinum 0216</name>
    <dbReference type="NCBI Taxonomy" id="2676140"/>
    <lineage>
        <taxon>Bacteria</taxon>
        <taxon>Bacillati</taxon>
        <taxon>Cyanobacteriota</taxon>
        <taxon>Cyanophyceae</taxon>
        <taxon>Oscillatoriophycideae</taxon>
        <taxon>Chroococcales</taxon>
        <taxon>Geminocystaceae</taxon>
        <taxon>Cyanobacterium</taxon>
    </lineage>
</organism>
<keyword evidence="1" id="KW-0812">Transmembrane</keyword>
<keyword evidence="1" id="KW-1133">Transmembrane helix</keyword>
<proteinExistence type="predicted"/>
<evidence type="ECO:0000313" key="3">
    <source>
        <dbReference type="Proteomes" id="UP000437131"/>
    </source>
</evidence>
<accession>A0A844GQU7</accession>
<gene>
    <name evidence="2" type="ORF">GGC33_03150</name>
</gene>
<name>A0A844GQU7_9CHRO</name>
<dbReference type="Proteomes" id="UP000437131">
    <property type="component" value="Unassembled WGS sequence"/>
</dbReference>
<feature type="transmembrane region" description="Helical" evidence="1">
    <location>
        <begin position="83"/>
        <end position="103"/>
    </location>
</feature>
<reference evidence="2 3" key="1">
    <citation type="submission" date="2019-11" db="EMBL/GenBank/DDBJ databases">
        <title>Isolation of a new High Light Tolerant Cyanobacteria.</title>
        <authorList>
            <person name="Dobson Z."/>
            <person name="Vaughn N."/>
            <person name="Vaughn M."/>
            <person name="Fromme P."/>
            <person name="Mazor Y."/>
        </authorList>
    </citation>
    <scope>NUCLEOTIDE SEQUENCE [LARGE SCALE GENOMIC DNA]</scope>
    <source>
        <strain evidence="2 3">0216</strain>
    </source>
</reference>
<sequence length="134" mass="15758">MRLRKNTPIDLNCEYPCPCRRKGRLKPIILTEAMGCDKCQQIFVLAENKEYIEQLNPTYPYKKRWRWLGKRWISAQKPWQESYFLLGIVCFFFSVLVATPLLITLTGGFNLISGMMVGLIFLSVCFSLWFVYSR</sequence>
<dbReference type="EMBL" id="WMIA01000002">
    <property type="protein sequence ID" value="MTF37923.1"/>
    <property type="molecule type" value="Genomic_DNA"/>
</dbReference>
<dbReference type="AlphaFoldDB" id="A0A844GQU7"/>
<keyword evidence="1" id="KW-0472">Membrane</keyword>
<feature type="transmembrane region" description="Helical" evidence="1">
    <location>
        <begin position="109"/>
        <end position="132"/>
    </location>
</feature>
<dbReference type="RefSeq" id="WP_015218500.1">
    <property type="nucleotide sequence ID" value="NZ_WMIA01000002.1"/>
</dbReference>
<evidence type="ECO:0000313" key="2">
    <source>
        <dbReference type="EMBL" id="MTF37923.1"/>
    </source>
</evidence>
<evidence type="ECO:0000256" key="1">
    <source>
        <dbReference type="SAM" id="Phobius"/>
    </source>
</evidence>